<evidence type="ECO:0000256" key="2">
    <source>
        <dbReference type="ARBA" id="ARBA00022475"/>
    </source>
</evidence>
<dbReference type="KEGG" id="aplc:110989766"/>
<dbReference type="AlphaFoldDB" id="A0A8B7ZYA2"/>
<evidence type="ECO:0000313" key="12">
    <source>
        <dbReference type="Proteomes" id="UP000694845"/>
    </source>
</evidence>
<organism evidence="12 13">
    <name type="scientific">Acanthaster planci</name>
    <name type="common">Crown-of-thorns starfish</name>
    <dbReference type="NCBI Taxonomy" id="133434"/>
    <lineage>
        <taxon>Eukaryota</taxon>
        <taxon>Metazoa</taxon>
        <taxon>Echinodermata</taxon>
        <taxon>Eleutherozoa</taxon>
        <taxon>Asterozoa</taxon>
        <taxon>Asteroidea</taxon>
        <taxon>Valvatacea</taxon>
        <taxon>Valvatida</taxon>
        <taxon>Acanthasteridae</taxon>
        <taxon>Acanthaster</taxon>
    </lineage>
</organism>
<evidence type="ECO:0000256" key="9">
    <source>
        <dbReference type="RuleBase" id="RU000688"/>
    </source>
</evidence>
<dbReference type="Gene3D" id="1.20.1070.10">
    <property type="entry name" value="Rhodopsin 7-helix transmembrane proteins"/>
    <property type="match status" value="1"/>
</dbReference>
<feature type="transmembrane region" description="Helical" evidence="10">
    <location>
        <begin position="27"/>
        <end position="49"/>
    </location>
</feature>
<dbReference type="PANTHER" id="PTHR24248">
    <property type="entry name" value="ADRENERGIC RECEPTOR-RELATED G-PROTEIN COUPLED RECEPTOR"/>
    <property type="match status" value="1"/>
</dbReference>
<evidence type="ECO:0000256" key="5">
    <source>
        <dbReference type="ARBA" id="ARBA00023040"/>
    </source>
</evidence>
<feature type="transmembrane region" description="Helical" evidence="10">
    <location>
        <begin position="102"/>
        <end position="125"/>
    </location>
</feature>
<evidence type="ECO:0000259" key="11">
    <source>
        <dbReference type="PROSITE" id="PS50262"/>
    </source>
</evidence>
<dbReference type="InterPro" id="IPR000276">
    <property type="entry name" value="GPCR_Rhodpsn"/>
</dbReference>
<evidence type="ECO:0000256" key="4">
    <source>
        <dbReference type="ARBA" id="ARBA00022989"/>
    </source>
</evidence>
<reference evidence="13" key="1">
    <citation type="submission" date="2025-08" db="UniProtKB">
        <authorList>
            <consortium name="RefSeq"/>
        </authorList>
    </citation>
    <scope>IDENTIFICATION</scope>
</reference>
<keyword evidence="3 9" id="KW-0812">Transmembrane</keyword>
<evidence type="ECO:0000256" key="7">
    <source>
        <dbReference type="ARBA" id="ARBA00023170"/>
    </source>
</evidence>
<keyword evidence="2" id="KW-1003">Cell membrane</keyword>
<evidence type="ECO:0000256" key="8">
    <source>
        <dbReference type="ARBA" id="ARBA00023224"/>
    </source>
</evidence>
<dbReference type="PROSITE" id="PS00237">
    <property type="entry name" value="G_PROTEIN_RECEP_F1_1"/>
    <property type="match status" value="1"/>
</dbReference>
<evidence type="ECO:0000256" key="3">
    <source>
        <dbReference type="ARBA" id="ARBA00022692"/>
    </source>
</evidence>
<evidence type="ECO:0000256" key="6">
    <source>
        <dbReference type="ARBA" id="ARBA00023136"/>
    </source>
</evidence>
<dbReference type="GO" id="GO:0004930">
    <property type="term" value="F:G protein-coupled receptor activity"/>
    <property type="evidence" value="ECO:0007669"/>
    <property type="project" value="UniProtKB-KW"/>
</dbReference>
<feature type="transmembrane region" description="Helical" evidence="10">
    <location>
        <begin position="190"/>
        <end position="216"/>
    </location>
</feature>
<dbReference type="SUPFAM" id="SSF81321">
    <property type="entry name" value="Family A G protein-coupled receptor-like"/>
    <property type="match status" value="1"/>
</dbReference>
<dbReference type="OrthoDB" id="6142583at2759"/>
<protein>
    <submittedName>
        <fullName evidence="13">Alpha-2B adrenergic receptor-like isoform X1</fullName>
    </submittedName>
</protein>
<keyword evidence="8 9" id="KW-0807">Transducer</keyword>
<feature type="domain" description="G-protein coupled receptors family 1 profile" evidence="11">
    <location>
        <begin position="40"/>
        <end position="220"/>
    </location>
</feature>
<dbReference type="Pfam" id="PF00001">
    <property type="entry name" value="7tm_1"/>
    <property type="match status" value="1"/>
</dbReference>
<keyword evidence="5 9" id="KW-0297">G-protein coupled receptor</keyword>
<feature type="transmembrane region" description="Helical" evidence="10">
    <location>
        <begin position="61"/>
        <end position="82"/>
    </location>
</feature>
<evidence type="ECO:0000256" key="1">
    <source>
        <dbReference type="ARBA" id="ARBA00004651"/>
    </source>
</evidence>
<keyword evidence="12" id="KW-1185">Reference proteome</keyword>
<name>A0A8B7ZYA2_ACAPL</name>
<keyword evidence="4 10" id="KW-1133">Transmembrane helix</keyword>
<dbReference type="PROSITE" id="PS50262">
    <property type="entry name" value="G_PROTEIN_RECEP_F1_2"/>
    <property type="match status" value="1"/>
</dbReference>
<keyword evidence="7 9" id="KW-0675">Receptor</keyword>
<evidence type="ECO:0000313" key="13">
    <source>
        <dbReference type="RefSeq" id="XP_022110072.1"/>
    </source>
</evidence>
<accession>A0A8B7ZYA2</accession>
<dbReference type="Proteomes" id="UP000694845">
    <property type="component" value="Unplaced"/>
</dbReference>
<dbReference type="PRINTS" id="PR00237">
    <property type="entry name" value="GPCRRHODOPSN"/>
</dbReference>
<proteinExistence type="inferred from homology"/>
<evidence type="ECO:0000256" key="10">
    <source>
        <dbReference type="SAM" id="Phobius"/>
    </source>
</evidence>
<keyword evidence="6 10" id="KW-0472">Membrane</keyword>
<dbReference type="GeneID" id="110989766"/>
<sequence>MSLSNTKNESVDIPPPSTGIRGAPLEATLLSVASLLTLVGNLGTLAAFWINRSLRQKPSNLFLVSLSAADFLVGLVVLPLRALETALGYWPLGEEVCMIQTFFANIGVTVAIYIITAISIDRFLLVSKDYSRYLAIVSQKTVKGTIFFLWCSVILNSLLEMVLWATDALPPPIPVNFDFVCLPPVKLNQAFLMAIFICGFFIPLSIMAVCSLGFMLHLRKRLKGNIHSAGEFSPGDSEASGSSRRTAWTTVSSSVTRSTVVTTHGLASLESRAPAVDGATTAFGVEDSVPGFLFGRSLLEHHCLESRWYRNFCRIGLS</sequence>
<comment type="similarity">
    <text evidence="9">Belongs to the G-protein coupled receptor 1 family.</text>
</comment>
<gene>
    <name evidence="13" type="primary">LOC110989766</name>
</gene>
<dbReference type="GO" id="GO:0005886">
    <property type="term" value="C:plasma membrane"/>
    <property type="evidence" value="ECO:0007669"/>
    <property type="project" value="UniProtKB-SubCell"/>
</dbReference>
<dbReference type="RefSeq" id="XP_022110072.1">
    <property type="nucleotide sequence ID" value="XM_022254380.1"/>
</dbReference>
<feature type="transmembrane region" description="Helical" evidence="10">
    <location>
        <begin position="146"/>
        <end position="166"/>
    </location>
</feature>
<dbReference type="InterPro" id="IPR017452">
    <property type="entry name" value="GPCR_Rhodpsn_7TM"/>
</dbReference>
<comment type="subcellular location">
    <subcellularLocation>
        <location evidence="1">Cell membrane</location>
        <topology evidence="1">Multi-pass membrane protein</topology>
    </subcellularLocation>
</comment>